<dbReference type="PROSITE" id="PS50240">
    <property type="entry name" value="TRYPSIN_DOM"/>
    <property type="match status" value="1"/>
</dbReference>
<dbReference type="SMART" id="SM00020">
    <property type="entry name" value="Tryp_SPc"/>
    <property type="match status" value="1"/>
</dbReference>
<dbReference type="PANTHER" id="PTHR24276:SF98">
    <property type="entry name" value="FI18310P1-RELATED"/>
    <property type="match status" value="1"/>
</dbReference>
<keyword evidence="7" id="KW-1185">Reference proteome</keyword>
<proteinExistence type="predicted"/>
<reference evidence="6 7" key="1">
    <citation type="submission" date="2024-07" db="EMBL/GenBank/DDBJ databases">
        <title>Chromosome-level genome assembly of the water stick insect Ranatra chinensis (Heteroptera: Nepidae).</title>
        <authorList>
            <person name="Liu X."/>
        </authorList>
    </citation>
    <scope>NUCLEOTIDE SEQUENCE [LARGE SCALE GENOMIC DNA]</scope>
    <source>
        <strain evidence="6">Cailab_2021Rc</strain>
        <tissue evidence="6">Muscle</tissue>
    </source>
</reference>
<keyword evidence="1" id="KW-0645">Protease</keyword>
<gene>
    <name evidence="6" type="ORF">AAG570_005662</name>
</gene>
<dbReference type="EMBL" id="JBFDAA010000018">
    <property type="protein sequence ID" value="KAL1116167.1"/>
    <property type="molecule type" value="Genomic_DNA"/>
</dbReference>
<dbReference type="GO" id="GO:0006508">
    <property type="term" value="P:proteolysis"/>
    <property type="evidence" value="ECO:0007669"/>
    <property type="project" value="UniProtKB-KW"/>
</dbReference>
<dbReference type="AlphaFoldDB" id="A0ABD0XY40"/>
<evidence type="ECO:0000256" key="3">
    <source>
        <dbReference type="ARBA" id="ARBA00022825"/>
    </source>
</evidence>
<dbReference type="InterPro" id="IPR009003">
    <property type="entry name" value="Peptidase_S1_PA"/>
</dbReference>
<dbReference type="InterPro" id="IPR043504">
    <property type="entry name" value="Peptidase_S1_PA_chymotrypsin"/>
</dbReference>
<dbReference type="GO" id="GO:0008236">
    <property type="term" value="F:serine-type peptidase activity"/>
    <property type="evidence" value="ECO:0007669"/>
    <property type="project" value="UniProtKB-KW"/>
</dbReference>
<evidence type="ECO:0000313" key="6">
    <source>
        <dbReference type="EMBL" id="KAL1116167.1"/>
    </source>
</evidence>
<keyword evidence="3" id="KW-0720">Serine protease</keyword>
<evidence type="ECO:0000256" key="1">
    <source>
        <dbReference type="ARBA" id="ARBA00022670"/>
    </source>
</evidence>
<dbReference type="InterPro" id="IPR050430">
    <property type="entry name" value="Peptidase_S1"/>
</dbReference>
<keyword evidence="4" id="KW-1015">Disulfide bond</keyword>
<dbReference type="InterPro" id="IPR001254">
    <property type="entry name" value="Trypsin_dom"/>
</dbReference>
<evidence type="ECO:0000256" key="2">
    <source>
        <dbReference type="ARBA" id="ARBA00022801"/>
    </source>
</evidence>
<comment type="caution">
    <text evidence="6">The sequence shown here is derived from an EMBL/GenBank/DDBJ whole genome shotgun (WGS) entry which is preliminary data.</text>
</comment>
<accession>A0ABD0XY40</accession>
<evidence type="ECO:0000259" key="5">
    <source>
        <dbReference type="PROSITE" id="PS50240"/>
    </source>
</evidence>
<dbReference type="SUPFAM" id="SSF50494">
    <property type="entry name" value="Trypsin-like serine proteases"/>
    <property type="match status" value="1"/>
</dbReference>
<evidence type="ECO:0000313" key="7">
    <source>
        <dbReference type="Proteomes" id="UP001558652"/>
    </source>
</evidence>
<protein>
    <recommendedName>
        <fullName evidence="5">Peptidase S1 domain-containing protein</fullName>
    </recommendedName>
</protein>
<dbReference type="Proteomes" id="UP001558652">
    <property type="component" value="Unassembled WGS sequence"/>
</dbReference>
<organism evidence="6 7">
    <name type="scientific">Ranatra chinensis</name>
    <dbReference type="NCBI Taxonomy" id="642074"/>
    <lineage>
        <taxon>Eukaryota</taxon>
        <taxon>Metazoa</taxon>
        <taxon>Ecdysozoa</taxon>
        <taxon>Arthropoda</taxon>
        <taxon>Hexapoda</taxon>
        <taxon>Insecta</taxon>
        <taxon>Pterygota</taxon>
        <taxon>Neoptera</taxon>
        <taxon>Paraneoptera</taxon>
        <taxon>Hemiptera</taxon>
        <taxon>Heteroptera</taxon>
        <taxon>Panheteroptera</taxon>
        <taxon>Nepomorpha</taxon>
        <taxon>Nepidae</taxon>
        <taxon>Ranatrinae</taxon>
        <taxon>Ranatra</taxon>
    </lineage>
</organism>
<feature type="domain" description="Peptidase S1" evidence="5">
    <location>
        <begin position="63"/>
        <end position="260"/>
    </location>
</feature>
<dbReference type="Gene3D" id="2.40.10.10">
    <property type="entry name" value="Trypsin-like serine proteases"/>
    <property type="match status" value="1"/>
</dbReference>
<keyword evidence="2" id="KW-0378">Hydrolase</keyword>
<sequence length="260" mass="28946">MVSKSRNMFYKNKKQRRRKYSFESRVKGPVRLCLINLQRTGDNFKSFLAEDPLEEKPERSDCWPVSIHTKGKFACSGVIVDWQHVVTLASCVQGFDSEDIKVRTGSSMIYSGGHVHSVKSIETTGLYSPVTLSYDMSHLTLDKPITLGPTVLMARVAERGDEQPLTVKFVGWTVKKANGKSQMKEAVLNLMVQNDCCALTKDFESSSMLCAKAVIPNQTPCWGDFGGAIVNKWHALMGLHSWSVPDCSVAVFSNLPRLHG</sequence>
<dbReference type="PANTHER" id="PTHR24276">
    <property type="entry name" value="POLYSERASE-RELATED"/>
    <property type="match status" value="1"/>
</dbReference>
<dbReference type="Pfam" id="PF00089">
    <property type="entry name" value="Trypsin"/>
    <property type="match status" value="1"/>
</dbReference>
<name>A0ABD0XY40_9HEMI</name>
<evidence type="ECO:0000256" key="4">
    <source>
        <dbReference type="ARBA" id="ARBA00023157"/>
    </source>
</evidence>